<accession>A0ABP5MZD5</accession>
<dbReference type="PROSITE" id="PS51257">
    <property type="entry name" value="PROKAR_LIPOPROTEIN"/>
    <property type="match status" value="1"/>
</dbReference>
<comment type="caution">
    <text evidence="2">The sequence shown here is derived from an EMBL/GenBank/DDBJ whole genome shotgun (WGS) entry which is preliminary data.</text>
</comment>
<gene>
    <name evidence="2" type="ORF">GCM10009786_11100</name>
</gene>
<organism evidence="2 3">
    <name type="scientific">Leucobacter alluvii</name>
    <dbReference type="NCBI Taxonomy" id="340321"/>
    <lineage>
        <taxon>Bacteria</taxon>
        <taxon>Bacillati</taxon>
        <taxon>Actinomycetota</taxon>
        <taxon>Actinomycetes</taxon>
        <taxon>Micrococcales</taxon>
        <taxon>Microbacteriaceae</taxon>
        <taxon>Leucobacter</taxon>
    </lineage>
</organism>
<dbReference type="Proteomes" id="UP001501084">
    <property type="component" value="Unassembled WGS sequence"/>
</dbReference>
<reference evidence="3" key="1">
    <citation type="journal article" date="2019" name="Int. J. Syst. Evol. Microbiol.">
        <title>The Global Catalogue of Microorganisms (GCM) 10K type strain sequencing project: providing services to taxonomists for standard genome sequencing and annotation.</title>
        <authorList>
            <consortium name="The Broad Institute Genomics Platform"/>
            <consortium name="The Broad Institute Genome Sequencing Center for Infectious Disease"/>
            <person name="Wu L."/>
            <person name="Ma J."/>
        </authorList>
    </citation>
    <scope>NUCLEOTIDE SEQUENCE [LARGE SCALE GENOMIC DNA]</scope>
    <source>
        <strain evidence="3">JCM 14919</strain>
    </source>
</reference>
<evidence type="ECO:0000313" key="2">
    <source>
        <dbReference type="EMBL" id="GAA2187199.1"/>
    </source>
</evidence>
<name>A0ABP5MZD5_9MICO</name>
<evidence type="ECO:0000256" key="1">
    <source>
        <dbReference type="SAM" id="SignalP"/>
    </source>
</evidence>
<keyword evidence="3" id="KW-1185">Reference proteome</keyword>
<feature type="signal peptide" evidence="1">
    <location>
        <begin position="1"/>
        <end position="26"/>
    </location>
</feature>
<proteinExistence type="predicted"/>
<evidence type="ECO:0000313" key="3">
    <source>
        <dbReference type="Proteomes" id="UP001501084"/>
    </source>
</evidence>
<feature type="chain" id="PRO_5045234851" evidence="1">
    <location>
        <begin position="27"/>
        <end position="189"/>
    </location>
</feature>
<sequence>MRTARRSLTLLGLAALVLGVSGCAPEPPPEPETLTPTRAATVYLEAVCPVNEAWDEADVELDRLRLAEARGESASTSAFAASMTEVAKRSGTAATSLTSEERTWPDAARDPVAAVAETLAADQAQAKRVAALPAAQAVDYRWEGVDDIGAAASEARAALELPADADAACAAWRESDDDAGTAEDGGATR</sequence>
<protein>
    <submittedName>
        <fullName evidence="2">Uncharacterized protein</fullName>
    </submittedName>
</protein>
<keyword evidence="1" id="KW-0732">Signal</keyword>
<dbReference type="RefSeq" id="WP_346057669.1">
    <property type="nucleotide sequence ID" value="NZ_BAAAOP010000005.1"/>
</dbReference>
<dbReference type="EMBL" id="BAAAOP010000005">
    <property type="protein sequence ID" value="GAA2187199.1"/>
    <property type="molecule type" value="Genomic_DNA"/>
</dbReference>